<dbReference type="PANTHER" id="PTHR24305">
    <property type="entry name" value="CYTOCHROME P450"/>
    <property type="match status" value="1"/>
</dbReference>
<dbReference type="GO" id="GO:0005506">
    <property type="term" value="F:iron ion binding"/>
    <property type="evidence" value="ECO:0007669"/>
    <property type="project" value="InterPro"/>
</dbReference>
<dbReference type="PRINTS" id="PR00385">
    <property type="entry name" value="P450"/>
</dbReference>
<dbReference type="InterPro" id="IPR001128">
    <property type="entry name" value="Cyt_P450"/>
</dbReference>
<name>A0A6A6E8X3_9PEZI</name>
<evidence type="ECO:0000313" key="4">
    <source>
        <dbReference type="Proteomes" id="UP000800200"/>
    </source>
</evidence>
<keyword evidence="2" id="KW-0408">Iron</keyword>
<organism evidence="3 4">
    <name type="scientific">Zopfia rhizophila CBS 207.26</name>
    <dbReference type="NCBI Taxonomy" id="1314779"/>
    <lineage>
        <taxon>Eukaryota</taxon>
        <taxon>Fungi</taxon>
        <taxon>Dikarya</taxon>
        <taxon>Ascomycota</taxon>
        <taxon>Pezizomycotina</taxon>
        <taxon>Dothideomycetes</taxon>
        <taxon>Dothideomycetes incertae sedis</taxon>
        <taxon>Zopfiaceae</taxon>
        <taxon>Zopfia</taxon>
    </lineage>
</organism>
<dbReference type="Pfam" id="PF00067">
    <property type="entry name" value="p450"/>
    <property type="match status" value="1"/>
</dbReference>
<evidence type="ECO:0000313" key="3">
    <source>
        <dbReference type="EMBL" id="KAF2188427.1"/>
    </source>
</evidence>
<dbReference type="PANTHER" id="PTHR24305:SF166">
    <property type="entry name" value="CYTOCHROME P450 12A4, MITOCHONDRIAL-RELATED"/>
    <property type="match status" value="1"/>
</dbReference>
<dbReference type="EMBL" id="ML994624">
    <property type="protein sequence ID" value="KAF2188427.1"/>
    <property type="molecule type" value="Genomic_DNA"/>
</dbReference>
<keyword evidence="3" id="KW-0560">Oxidoreductase</keyword>
<dbReference type="AlphaFoldDB" id="A0A6A6E8X3"/>
<dbReference type="GO" id="GO:0016705">
    <property type="term" value="F:oxidoreductase activity, acting on paired donors, with incorporation or reduction of molecular oxygen"/>
    <property type="evidence" value="ECO:0007669"/>
    <property type="project" value="InterPro"/>
</dbReference>
<evidence type="ECO:0000256" key="1">
    <source>
        <dbReference type="ARBA" id="ARBA00010617"/>
    </source>
</evidence>
<gene>
    <name evidence="3" type="ORF">K469DRAFT_748718</name>
</gene>
<keyword evidence="3" id="KW-0503">Monooxygenase</keyword>
<protein>
    <submittedName>
        <fullName evidence="3">Cytochrome P450 monooxygenase</fullName>
    </submittedName>
</protein>
<dbReference type="PRINTS" id="PR00463">
    <property type="entry name" value="EP450I"/>
</dbReference>
<dbReference type="CDD" id="cd11070">
    <property type="entry name" value="CYP56-like"/>
    <property type="match status" value="1"/>
</dbReference>
<dbReference type="GO" id="GO:0020037">
    <property type="term" value="F:heme binding"/>
    <property type="evidence" value="ECO:0007669"/>
    <property type="project" value="InterPro"/>
</dbReference>
<comment type="similarity">
    <text evidence="1">Belongs to the cytochrome P450 family.</text>
</comment>
<evidence type="ECO:0000256" key="2">
    <source>
        <dbReference type="PIRSR" id="PIRSR602401-1"/>
    </source>
</evidence>
<dbReference type="InterPro" id="IPR036396">
    <property type="entry name" value="Cyt_P450_sf"/>
</dbReference>
<dbReference type="InterPro" id="IPR050121">
    <property type="entry name" value="Cytochrome_P450_monoxygenase"/>
</dbReference>
<dbReference type="Proteomes" id="UP000800200">
    <property type="component" value="Unassembled WGS sequence"/>
</dbReference>
<feature type="binding site" description="axial binding residue" evidence="2">
    <location>
        <position position="492"/>
    </location>
    <ligand>
        <name>heme</name>
        <dbReference type="ChEBI" id="CHEBI:30413"/>
    </ligand>
    <ligandPart>
        <name>Fe</name>
        <dbReference type="ChEBI" id="CHEBI:18248"/>
    </ligandPart>
</feature>
<sequence>MFLISIAAASLFYLAWSLIALEINYRRASSMGIPLVRLPIDPLNIFFQVFESHAWKILDRLPIPLPTFAQYARRGWYFKDKATSHLKYGPIWALVTPRDIHILLSDAEAVHEVFARRNDFVRPNKMYKLLEVYGPCLPTADQPNWARQRKILATPFNENVMSFVWNETIHQTLELIECWTDPQTIEKGILSVARDSRTLSLNIMAAIGFRRRFKFESSTGSEDIELVEGKMLDYRDALSIVLDNSILLMLLPPQYLVSTWLPKKLRKIGKAAADFKSHMVRMLNEETASLNRGEKGSGSLMTSFVRALDAHSKEDSTSTAGHKGLSIDEIFGNMFVINFAGHDTTANTLAFTMLYLAIHPDIQDWVAEEVREVMQGSKPQDWVYNELFPQLKRCRAILLETLRLHPPILALPKWTNEHPQNLRVGDRTIVIPPYSGVSPSVLASHTLPQYWPEPLVWKPSRWIVRETPESEESVYTPPEGTYYPWSDGPQICLGVRFSQVEFVAILACLLRDHRVSVVSDGTETEEVITARVIEVIENCDFQMLLRMIDPDKITLRCQPIKAE</sequence>
<accession>A0A6A6E8X3</accession>
<keyword evidence="4" id="KW-1185">Reference proteome</keyword>
<dbReference type="InterPro" id="IPR002401">
    <property type="entry name" value="Cyt_P450_E_grp-I"/>
</dbReference>
<dbReference type="Gene3D" id="1.10.630.10">
    <property type="entry name" value="Cytochrome P450"/>
    <property type="match status" value="1"/>
</dbReference>
<dbReference type="GO" id="GO:0004497">
    <property type="term" value="F:monooxygenase activity"/>
    <property type="evidence" value="ECO:0007669"/>
    <property type="project" value="UniProtKB-KW"/>
</dbReference>
<comment type="cofactor">
    <cofactor evidence="2">
        <name>heme</name>
        <dbReference type="ChEBI" id="CHEBI:30413"/>
    </cofactor>
</comment>
<keyword evidence="2" id="KW-0479">Metal-binding</keyword>
<keyword evidence="2" id="KW-0349">Heme</keyword>
<reference evidence="3" key="1">
    <citation type="journal article" date="2020" name="Stud. Mycol.">
        <title>101 Dothideomycetes genomes: a test case for predicting lifestyles and emergence of pathogens.</title>
        <authorList>
            <person name="Haridas S."/>
            <person name="Albert R."/>
            <person name="Binder M."/>
            <person name="Bloem J."/>
            <person name="Labutti K."/>
            <person name="Salamov A."/>
            <person name="Andreopoulos B."/>
            <person name="Baker S."/>
            <person name="Barry K."/>
            <person name="Bills G."/>
            <person name="Bluhm B."/>
            <person name="Cannon C."/>
            <person name="Castanera R."/>
            <person name="Culley D."/>
            <person name="Daum C."/>
            <person name="Ezra D."/>
            <person name="Gonzalez J."/>
            <person name="Henrissat B."/>
            <person name="Kuo A."/>
            <person name="Liang C."/>
            <person name="Lipzen A."/>
            <person name="Lutzoni F."/>
            <person name="Magnuson J."/>
            <person name="Mondo S."/>
            <person name="Nolan M."/>
            <person name="Ohm R."/>
            <person name="Pangilinan J."/>
            <person name="Park H.-J."/>
            <person name="Ramirez L."/>
            <person name="Alfaro M."/>
            <person name="Sun H."/>
            <person name="Tritt A."/>
            <person name="Yoshinaga Y."/>
            <person name="Zwiers L.-H."/>
            <person name="Turgeon B."/>
            <person name="Goodwin S."/>
            <person name="Spatafora J."/>
            <person name="Crous P."/>
            <person name="Grigoriev I."/>
        </authorList>
    </citation>
    <scope>NUCLEOTIDE SEQUENCE</scope>
    <source>
        <strain evidence="3">CBS 207.26</strain>
    </source>
</reference>
<dbReference type="SUPFAM" id="SSF48264">
    <property type="entry name" value="Cytochrome P450"/>
    <property type="match status" value="1"/>
</dbReference>
<proteinExistence type="inferred from homology"/>
<dbReference type="OrthoDB" id="1470350at2759"/>